<dbReference type="Proteomes" id="UP000310477">
    <property type="component" value="Unassembled WGS sequence"/>
</dbReference>
<dbReference type="EC" id="5.2.1.8" evidence="1"/>
<evidence type="ECO:0000259" key="5">
    <source>
        <dbReference type="PROSITE" id="PS50072"/>
    </source>
</evidence>
<dbReference type="GO" id="GO:0003755">
    <property type="term" value="F:peptidyl-prolyl cis-trans isomerase activity"/>
    <property type="evidence" value="ECO:0007669"/>
    <property type="project" value="UniProtKB-KW"/>
</dbReference>
<evidence type="ECO:0000313" key="7">
    <source>
        <dbReference type="Proteomes" id="UP000310477"/>
    </source>
</evidence>
<evidence type="ECO:0000256" key="2">
    <source>
        <dbReference type="ARBA" id="ARBA00023110"/>
    </source>
</evidence>
<accession>A0A4V5NY82</accession>
<feature type="domain" description="PPIase cyclophilin-type" evidence="5">
    <location>
        <begin position="31"/>
        <end position="210"/>
    </location>
</feature>
<reference evidence="6 7" key="1">
    <citation type="submission" date="2019-04" db="EMBL/GenBank/DDBJ databases">
        <title>Pedobacter sp. AR-2-6 sp. nov., isolated from Arctic soil.</title>
        <authorList>
            <person name="Dahal R.H."/>
            <person name="Kim D.-U."/>
        </authorList>
    </citation>
    <scope>NUCLEOTIDE SEQUENCE [LARGE SCALE GENOMIC DNA]</scope>
    <source>
        <strain evidence="6 7">AR-2-6</strain>
    </source>
</reference>
<keyword evidence="3 6" id="KW-0413">Isomerase</keyword>
<dbReference type="InterPro" id="IPR044666">
    <property type="entry name" value="Cyclophilin_A-like"/>
</dbReference>
<gene>
    <name evidence="6" type="ORF">FA045_04960</name>
</gene>
<proteinExistence type="predicted"/>
<dbReference type="PANTHER" id="PTHR45625">
    <property type="entry name" value="PEPTIDYL-PROLYL CIS-TRANS ISOMERASE-RELATED"/>
    <property type="match status" value="1"/>
</dbReference>
<dbReference type="OrthoDB" id="9807797at2"/>
<evidence type="ECO:0000256" key="1">
    <source>
        <dbReference type="ARBA" id="ARBA00013194"/>
    </source>
</evidence>
<evidence type="ECO:0000256" key="4">
    <source>
        <dbReference type="SAM" id="SignalP"/>
    </source>
</evidence>
<dbReference type="Gene3D" id="2.40.100.10">
    <property type="entry name" value="Cyclophilin-like"/>
    <property type="match status" value="1"/>
</dbReference>
<sequence>MMKKLTLLLGCIFIFIGITNAQKANTYVKIETNLGAMIFSLAKETPKHSQHFIRLAKKGYFNAYTFNRVIKGFVIQGGETDSAYAEMLKKDSSAVKYLAPEFHANLIHQKGALAAGRDDNKEKKSFPGQFYVVDGKKYTDIQLDAVEKRLGKGFKFSEQARKIYKETGGVPHLDQNYTIFGQLVIGWEVLDQIASTTKNKADQPLMAIPLKISVLNKKAATQLGLIK</sequence>
<evidence type="ECO:0000256" key="3">
    <source>
        <dbReference type="ARBA" id="ARBA00023235"/>
    </source>
</evidence>
<organism evidence="6 7">
    <name type="scientific">Pedobacter cryotolerans</name>
    <dbReference type="NCBI Taxonomy" id="2571270"/>
    <lineage>
        <taxon>Bacteria</taxon>
        <taxon>Pseudomonadati</taxon>
        <taxon>Bacteroidota</taxon>
        <taxon>Sphingobacteriia</taxon>
        <taxon>Sphingobacteriales</taxon>
        <taxon>Sphingobacteriaceae</taxon>
        <taxon>Pedobacter</taxon>
    </lineage>
</organism>
<keyword evidence="4" id="KW-0732">Signal</keyword>
<dbReference type="PANTHER" id="PTHR45625:SF4">
    <property type="entry name" value="PEPTIDYLPROLYL ISOMERASE DOMAIN AND WD REPEAT-CONTAINING PROTEIN 1"/>
    <property type="match status" value="1"/>
</dbReference>
<evidence type="ECO:0000313" key="6">
    <source>
        <dbReference type="EMBL" id="TKC02627.1"/>
    </source>
</evidence>
<dbReference type="AlphaFoldDB" id="A0A4V5NY82"/>
<dbReference type="RefSeq" id="WP_136875075.1">
    <property type="nucleotide sequence ID" value="NZ_SWBO01000002.1"/>
</dbReference>
<comment type="caution">
    <text evidence="6">The sequence shown here is derived from an EMBL/GenBank/DDBJ whole genome shotgun (WGS) entry which is preliminary data.</text>
</comment>
<dbReference type="InterPro" id="IPR002130">
    <property type="entry name" value="Cyclophilin-type_PPIase_dom"/>
</dbReference>
<dbReference type="SUPFAM" id="SSF50891">
    <property type="entry name" value="Cyclophilin-like"/>
    <property type="match status" value="1"/>
</dbReference>
<dbReference type="InterPro" id="IPR029000">
    <property type="entry name" value="Cyclophilin-like_dom_sf"/>
</dbReference>
<protein>
    <recommendedName>
        <fullName evidence="1">peptidylprolyl isomerase</fullName>
        <ecNumber evidence="1">5.2.1.8</ecNumber>
    </recommendedName>
</protein>
<dbReference type="Pfam" id="PF00160">
    <property type="entry name" value="Pro_isomerase"/>
    <property type="match status" value="1"/>
</dbReference>
<feature type="chain" id="PRO_5020980312" description="peptidylprolyl isomerase" evidence="4">
    <location>
        <begin position="24"/>
        <end position="227"/>
    </location>
</feature>
<dbReference type="EMBL" id="SWBO01000002">
    <property type="protein sequence ID" value="TKC02627.1"/>
    <property type="molecule type" value="Genomic_DNA"/>
</dbReference>
<feature type="signal peptide" evidence="4">
    <location>
        <begin position="1"/>
        <end position="23"/>
    </location>
</feature>
<name>A0A4V5NY82_9SPHI</name>
<dbReference type="PROSITE" id="PS50072">
    <property type="entry name" value="CSA_PPIASE_2"/>
    <property type="match status" value="1"/>
</dbReference>
<keyword evidence="2" id="KW-0697">Rotamase</keyword>
<keyword evidence="7" id="KW-1185">Reference proteome</keyword>